<protein>
    <recommendedName>
        <fullName evidence="3">SCP domain-containing protein</fullName>
    </recommendedName>
</protein>
<dbReference type="Pfam" id="PF00188">
    <property type="entry name" value="CAP"/>
    <property type="match status" value="1"/>
</dbReference>
<dbReference type="AlphaFoldDB" id="A0A844F8F3"/>
<feature type="signal peptide" evidence="2">
    <location>
        <begin position="1"/>
        <end position="25"/>
    </location>
</feature>
<evidence type="ECO:0000256" key="1">
    <source>
        <dbReference type="SAM" id="MobiDB-lite"/>
    </source>
</evidence>
<dbReference type="RefSeq" id="WP_004606147.1">
    <property type="nucleotide sequence ID" value="NZ_AP024846.1"/>
</dbReference>
<dbReference type="SUPFAM" id="SSF55797">
    <property type="entry name" value="PR-1-like"/>
    <property type="match status" value="1"/>
</dbReference>
<sequence>MKKLSVLATITAMGIAGSAALPTQAADMNQVYDQLKTNGYAVIGGQVNSPEDLKNIISGLNDKYPGMNINWGDCPVITPPGENTPDTDQPDSDGGNTGTPDIDQPGDDGNQPGTEERSFAEKVADLVNAERAKAGLDALIIDKGIESAALVRAKEIETSFSHTRPNGSSFSTVLTENGITFRGSGENIAWGQRTPEEVMNGWMNSEGHRANILNPKFKKIGVGFYQNAEGRNYWTQLFTY</sequence>
<keyword evidence="2" id="KW-0732">Signal</keyword>
<dbReference type="EMBL" id="VUMB01000015">
    <property type="protein sequence ID" value="MSS40440.1"/>
    <property type="molecule type" value="Genomic_DNA"/>
</dbReference>
<gene>
    <name evidence="4" type="ORF">FYJ37_08755</name>
</gene>
<reference evidence="4 5" key="1">
    <citation type="submission" date="2019-08" db="EMBL/GenBank/DDBJ databases">
        <title>In-depth cultivation of the pig gut microbiome towards novel bacterial diversity and tailored functional studies.</title>
        <authorList>
            <person name="Wylensek D."/>
            <person name="Hitch T.C.A."/>
            <person name="Clavel T."/>
        </authorList>
    </citation>
    <scope>NUCLEOTIDE SEQUENCE [LARGE SCALE GENOMIC DNA]</scope>
    <source>
        <strain evidence="4 5">BL-389-WT-3D</strain>
    </source>
</reference>
<dbReference type="PANTHER" id="PTHR31157">
    <property type="entry name" value="SCP DOMAIN-CONTAINING PROTEIN"/>
    <property type="match status" value="1"/>
</dbReference>
<dbReference type="Gene3D" id="3.40.33.10">
    <property type="entry name" value="CAP"/>
    <property type="match status" value="1"/>
</dbReference>
<dbReference type="GeneID" id="62697135"/>
<feature type="chain" id="PRO_5032683880" description="SCP domain-containing protein" evidence="2">
    <location>
        <begin position="26"/>
        <end position="240"/>
    </location>
</feature>
<dbReference type="Proteomes" id="UP000462363">
    <property type="component" value="Unassembled WGS sequence"/>
</dbReference>
<feature type="region of interest" description="Disordered" evidence="1">
    <location>
        <begin position="71"/>
        <end position="117"/>
    </location>
</feature>
<evidence type="ECO:0000256" key="2">
    <source>
        <dbReference type="SAM" id="SignalP"/>
    </source>
</evidence>
<name>A0A844F8F3_CLOSV</name>
<evidence type="ECO:0000313" key="5">
    <source>
        <dbReference type="Proteomes" id="UP000462363"/>
    </source>
</evidence>
<evidence type="ECO:0000313" key="4">
    <source>
        <dbReference type="EMBL" id="MSS40440.1"/>
    </source>
</evidence>
<dbReference type="CDD" id="cd05379">
    <property type="entry name" value="CAP_bacterial"/>
    <property type="match status" value="1"/>
</dbReference>
<feature type="domain" description="SCP" evidence="3">
    <location>
        <begin position="125"/>
        <end position="238"/>
    </location>
</feature>
<evidence type="ECO:0000259" key="3">
    <source>
        <dbReference type="Pfam" id="PF00188"/>
    </source>
</evidence>
<proteinExistence type="predicted"/>
<dbReference type="PANTHER" id="PTHR31157:SF1">
    <property type="entry name" value="SCP DOMAIN-CONTAINING PROTEIN"/>
    <property type="match status" value="1"/>
</dbReference>
<comment type="caution">
    <text evidence="4">The sequence shown here is derived from an EMBL/GenBank/DDBJ whole genome shotgun (WGS) entry which is preliminary data.</text>
</comment>
<dbReference type="InterPro" id="IPR014044">
    <property type="entry name" value="CAP_dom"/>
</dbReference>
<organism evidence="4 5">
    <name type="scientific">Clostridium scindens (strain JCM 10418 / VPI 12708)</name>
    <dbReference type="NCBI Taxonomy" id="29347"/>
    <lineage>
        <taxon>Bacteria</taxon>
        <taxon>Bacillati</taxon>
        <taxon>Bacillota</taxon>
        <taxon>Clostridia</taxon>
        <taxon>Lachnospirales</taxon>
        <taxon>Lachnospiraceae</taxon>
    </lineage>
</organism>
<accession>A0A844F8F3</accession>
<dbReference type="InterPro" id="IPR035940">
    <property type="entry name" value="CAP_sf"/>
</dbReference>